<dbReference type="PANTHER" id="PTHR23151:SF90">
    <property type="entry name" value="DIHYDROLIPOYLLYSINE-RESIDUE ACETYLTRANSFERASE COMPONENT OF PYRUVATE DEHYDROGENASE COMPLEX, MITOCHONDRIAL-RELATED"/>
    <property type="match status" value="1"/>
</dbReference>
<dbReference type="PROSITE" id="PS50968">
    <property type="entry name" value="BIOTINYL_LIPOYL"/>
    <property type="match status" value="1"/>
</dbReference>
<evidence type="ECO:0000259" key="9">
    <source>
        <dbReference type="PROSITE" id="PS51826"/>
    </source>
</evidence>
<feature type="compositionally biased region" description="Basic and acidic residues" evidence="7">
    <location>
        <begin position="181"/>
        <end position="192"/>
    </location>
</feature>
<keyword evidence="11" id="KW-1185">Reference proteome</keyword>
<evidence type="ECO:0000256" key="7">
    <source>
        <dbReference type="SAM" id="MobiDB-lite"/>
    </source>
</evidence>
<dbReference type="NCBIfam" id="TIGR01349">
    <property type="entry name" value="PDHac_trf_mito"/>
    <property type="match status" value="1"/>
</dbReference>
<dbReference type="SUPFAM" id="SSF52777">
    <property type="entry name" value="CoA-dependent acyltransferases"/>
    <property type="match status" value="1"/>
</dbReference>
<sequence length="498" mass="55108">MYALRRQRFLTKLCKFGGSGVPVKIIPAYAPVFTRFPKLGTQSLTTKCIRKVFAFHSPTLHNNGSFSRRYYGSESYPSHTLITMPALSPTMTMGAVGKWQKKVGDAVTPGDVLVEIETDKASMDFECQEEGYLAKILIESGAKDVNVGSPLAILTENKEDIEKFSDFVPDQKATSKVEKIEHVEEIPKKTEPPKSSTQLPEEPTKEPTKTYDRILVSPVARKLASERGISLDQVTGTGPKDRIVKADILNWVPPVTKAKEVPASEPISEYTDIPLSNMRKIIAERLSESSQTIPHYFLTIEVDMNKALKLREELNNDSNGKYKLSVNDFIIKSSALALMDMPQVNSSWHDTFIRQYRNADISVAVATPNGLITPIIKNAQTKGLATISNEVRELAGRAKENKLSPHEYQGGTFSISNLGMYGIKSFTAIINPPQSCILAVGSAGQTFIPDSSQETGYRIVNTMQVTLSCDHRTVDGALGAQWLSAWKVYMENPIKMLL</sequence>
<reference evidence="10" key="1">
    <citation type="submission" date="2021-06" db="EMBL/GenBank/DDBJ databases">
        <authorList>
            <person name="Kallberg Y."/>
            <person name="Tangrot J."/>
            <person name="Rosling A."/>
        </authorList>
    </citation>
    <scope>NUCLEOTIDE SEQUENCE</scope>
    <source>
        <strain evidence="10">AZ414A</strain>
    </source>
</reference>
<dbReference type="InterPro" id="IPR011053">
    <property type="entry name" value="Single_hybrid_motif"/>
</dbReference>
<evidence type="ECO:0000256" key="5">
    <source>
        <dbReference type="ARBA" id="ARBA00023315"/>
    </source>
</evidence>
<accession>A0A9N8ZQC7</accession>
<dbReference type="Pfam" id="PF00198">
    <property type="entry name" value="2-oxoacid_dh"/>
    <property type="match status" value="1"/>
</dbReference>
<dbReference type="SUPFAM" id="SSF47005">
    <property type="entry name" value="Peripheral subunit-binding domain of 2-oxo acid dehydrogenase complex"/>
    <property type="match status" value="1"/>
</dbReference>
<dbReference type="FunFam" id="2.40.50.100:FF:000010">
    <property type="entry name" value="Acetyltransferase component of pyruvate dehydrogenase complex"/>
    <property type="match status" value="1"/>
</dbReference>
<comment type="catalytic activity">
    <reaction evidence="6">
        <text>N(6)-[(R)-dihydrolipoyl]-L-lysyl-[protein] + acetyl-CoA = N(6)-[(R)-S(8)-acetyldihydrolipoyl]-L-lysyl-[protein] + CoA</text>
        <dbReference type="Rhea" id="RHEA:17017"/>
        <dbReference type="Rhea" id="RHEA-COMP:10475"/>
        <dbReference type="Rhea" id="RHEA-COMP:10478"/>
        <dbReference type="ChEBI" id="CHEBI:57287"/>
        <dbReference type="ChEBI" id="CHEBI:57288"/>
        <dbReference type="ChEBI" id="CHEBI:83100"/>
        <dbReference type="ChEBI" id="CHEBI:83111"/>
        <dbReference type="EC" id="2.3.1.12"/>
    </reaction>
</comment>
<dbReference type="InterPro" id="IPR003016">
    <property type="entry name" value="2-oxoA_DH_lipoyl-BS"/>
</dbReference>
<evidence type="ECO:0000256" key="6">
    <source>
        <dbReference type="RuleBase" id="RU361137"/>
    </source>
</evidence>
<dbReference type="InterPro" id="IPR023213">
    <property type="entry name" value="CAT-like_dom_sf"/>
</dbReference>
<comment type="similarity">
    <text evidence="1 6">Belongs to the 2-oxoacid dehydrogenase family.</text>
</comment>
<protein>
    <recommendedName>
        <fullName evidence="6">Acetyltransferase component of pyruvate dehydrogenase complex</fullName>
        <ecNumber evidence="6">2.3.1.12</ecNumber>
    </recommendedName>
</protein>
<dbReference type="SUPFAM" id="SSF51230">
    <property type="entry name" value="Single hybrid motif"/>
    <property type="match status" value="1"/>
</dbReference>
<dbReference type="EC" id="2.3.1.12" evidence="6"/>
<gene>
    <name evidence="10" type="ORF">DEBURN_LOCUS4804</name>
</gene>
<keyword evidence="5 6" id="KW-0012">Acyltransferase</keyword>
<dbReference type="FunFam" id="3.30.559.10:FF:000003">
    <property type="entry name" value="Acetyltransferase component of pyruvate dehydrogenase complex"/>
    <property type="match status" value="1"/>
</dbReference>
<dbReference type="InterPro" id="IPR045257">
    <property type="entry name" value="E2/Pdx1"/>
</dbReference>
<dbReference type="Gene3D" id="4.10.320.10">
    <property type="entry name" value="E3-binding domain"/>
    <property type="match status" value="1"/>
</dbReference>
<dbReference type="Gene3D" id="2.40.50.100">
    <property type="match status" value="1"/>
</dbReference>
<dbReference type="InterPro" id="IPR004167">
    <property type="entry name" value="PSBD"/>
</dbReference>
<keyword evidence="3 6" id="KW-0450">Lipoyl</keyword>
<dbReference type="CDD" id="cd06849">
    <property type="entry name" value="lipoyl_domain"/>
    <property type="match status" value="1"/>
</dbReference>
<feature type="domain" description="Peripheral subunit-binding (PSBD)" evidence="9">
    <location>
        <begin position="215"/>
        <end position="252"/>
    </location>
</feature>
<keyword evidence="2 6" id="KW-0808">Transferase</keyword>
<dbReference type="Pfam" id="PF02817">
    <property type="entry name" value="E3_binding"/>
    <property type="match status" value="1"/>
</dbReference>
<feature type="domain" description="Lipoyl-binding" evidence="8">
    <location>
        <begin position="79"/>
        <end position="155"/>
    </location>
</feature>
<dbReference type="PANTHER" id="PTHR23151">
    <property type="entry name" value="DIHYDROLIPOAMIDE ACETYL/SUCCINYL-TRANSFERASE-RELATED"/>
    <property type="match status" value="1"/>
</dbReference>
<proteinExistence type="inferred from homology"/>
<dbReference type="GO" id="GO:0006086">
    <property type="term" value="P:pyruvate decarboxylation to acetyl-CoA"/>
    <property type="evidence" value="ECO:0007669"/>
    <property type="project" value="InterPro"/>
</dbReference>
<dbReference type="Gene3D" id="3.30.559.10">
    <property type="entry name" value="Chloramphenicol acetyltransferase-like domain"/>
    <property type="match status" value="1"/>
</dbReference>
<dbReference type="Proteomes" id="UP000789706">
    <property type="component" value="Unassembled WGS sequence"/>
</dbReference>
<dbReference type="InterPro" id="IPR001078">
    <property type="entry name" value="2-oxoacid_DH_actylTfrase"/>
</dbReference>
<dbReference type="PROSITE" id="PS00189">
    <property type="entry name" value="LIPOYL"/>
    <property type="match status" value="1"/>
</dbReference>
<organism evidence="10 11">
    <name type="scientific">Diversispora eburnea</name>
    <dbReference type="NCBI Taxonomy" id="1213867"/>
    <lineage>
        <taxon>Eukaryota</taxon>
        <taxon>Fungi</taxon>
        <taxon>Fungi incertae sedis</taxon>
        <taxon>Mucoromycota</taxon>
        <taxon>Glomeromycotina</taxon>
        <taxon>Glomeromycetes</taxon>
        <taxon>Diversisporales</taxon>
        <taxon>Diversisporaceae</taxon>
        <taxon>Diversispora</taxon>
    </lineage>
</organism>
<dbReference type="InterPro" id="IPR006257">
    <property type="entry name" value="LAT1"/>
</dbReference>
<comment type="caution">
    <text evidence="10">The sequence shown here is derived from an EMBL/GenBank/DDBJ whole genome shotgun (WGS) entry which is preliminary data.</text>
</comment>
<dbReference type="GO" id="GO:0045254">
    <property type="term" value="C:pyruvate dehydrogenase complex"/>
    <property type="evidence" value="ECO:0007669"/>
    <property type="project" value="UniProtKB-UniRule"/>
</dbReference>
<dbReference type="PROSITE" id="PS51826">
    <property type="entry name" value="PSBD"/>
    <property type="match status" value="1"/>
</dbReference>
<evidence type="ECO:0000256" key="1">
    <source>
        <dbReference type="ARBA" id="ARBA00007317"/>
    </source>
</evidence>
<dbReference type="InterPro" id="IPR000089">
    <property type="entry name" value="Biotin_lipoyl"/>
</dbReference>
<evidence type="ECO:0000256" key="4">
    <source>
        <dbReference type="ARBA" id="ARBA00022946"/>
    </source>
</evidence>
<evidence type="ECO:0000256" key="2">
    <source>
        <dbReference type="ARBA" id="ARBA00022679"/>
    </source>
</evidence>
<evidence type="ECO:0000256" key="3">
    <source>
        <dbReference type="ARBA" id="ARBA00022823"/>
    </source>
</evidence>
<dbReference type="GO" id="GO:0004742">
    <property type="term" value="F:dihydrolipoyllysine-residue acetyltransferase activity"/>
    <property type="evidence" value="ECO:0007669"/>
    <property type="project" value="UniProtKB-UniRule"/>
</dbReference>
<dbReference type="EMBL" id="CAJVPK010000391">
    <property type="protein sequence ID" value="CAG8503589.1"/>
    <property type="molecule type" value="Genomic_DNA"/>
</dbReference>
<keyword evidence="4" id="KW-0809">Transit peptide</keyword>
<feature type="region of interest" description="Disordered" evidence="7">
    <location>
        <begin position="181"/>
        <end position="208"/>
    </location>
</feature>
<comment type="cofactor">
    <cofactor evidence="6">
        <name>(R)-lipoate</name>
        <dbReference type="ChEBI" id="CHEBI:83088"/>
    </cofactor>
    <text evidence="6">Binds 1 lipoyl cofactor covalently.</text>
</comment>
<dbReference type="OrthoDB" id="537444at2759"/>
<evidence type="ECO:0000259" key="8">
    <source>
        <dbReference type="PROSITE" id="PS50968"/>
    </source>
</evidence>
<dbReference type="InterPro" id="IPR036625">
    <property type="entry name" value="E3-bd_dom_sf"/>
</dbReference>
<dbReference type="Pfam" id="PF00364">
    <property type="entry name" value="Biotin_lipoyl"/>
    <property type="match status" value="1"/>
</dbReference>
<name>A0A9N8ZQC7_9GLOM</name>
<comment type="subcellular location">
    <subcellularLocation>
        <location evidence="6">Mitochondrion</location>
    </subcellularLocation>
</comment>
<comment type="function">
    <text evidence="6">The pyruvate dehydrogenase complex catalyzes the overall conversion of pyruvate to acetyl-CoA and CO(2).</text>
</comment>
<evidence type="ECO:0000313" key="11">
    <source>
        <dbReference type="Proteomes" id="UP000789706"/>
    </source>
</evidence>
<dbReference type="GO" id="GO:0005739">
    <property type="term" value="C:mitochondrion"/>
    <property type="evidence" value="ECO:0007669"/>
    <property type="project" value="UniProtKB-SubCell"/>
</dbReference>
<dbReference type="AlphaFoldDB" id="A0A9N8ZQC7"/>
<evidence type="ECO:0000313" key="10">
    <source>
        <dbReference type="EMBL" id="CAG8503589.1"/>
    </source>
</evidence>